<reference evidence="3" key="1">
    <citation type="submission" date="2021-10" db="EMBL/GenBank/DDBJ databases">
        <title>De novo Genome Assembly of Clathrus columnatus (Basidiomycota, Fungi) Using Illumina and Nanopore Sequence Data.</title>
        <authorList>
            <person name="Ogiso-Tanaka E."/>
            <person name="Itagaki H."/>
            <person name="Hosoya T."/>
            <person name="Hosaka K."/>
        </authorList>
    </citation>
    <scope>NUCLEOTIDE SEQUENCE</scope>
    <source>
        <strain evidence="3">MO-923</strain>
    </source>
</reference>
<feature type="compositionally biased region" description="Polar residues" evidence="2">
    <location>
        <begin position="323"/>
        <end position="335"/>
    </location>
</feature>
<feature type="compositionally biased region" description="Low complexity" evidence="2">
    <location>
        <begin position="224"/>
        <end position="241"/>
    </location>
</feature>
<feature type="compositionally biased region" description="Acidic residues" evidence="2">
    <location>
        <begin position="197"/>
        <end position="206"/>
    </location>
</feature>
<dbReference type="EMBL" id="BPWL01000004">
    <property type="protein sequence ID" value="GJJ09534.1"/>
    <property type="molecule type" value="Genomic_DNA"/>
</dbReference>
<evidence type="ECO:0000313" key="3">
    <source>
        <dbReference type="EMBL" id="GJJ09534.1"/>
    </source>
</evidence>
<feature type="compositionally biased region" description="Polar residues" evidence="2">
    <location>
        <begin position="31"/>
        <end position="58"/>
    </location>
</feature>
<comment type="caution">
    <text evidence="3">The sequence shown here is derived from an EMBL/GenBank/DDBJ whole genome shotgun (WGS) entry which is preliminary data.</text>
</comment>
<gene>
    <name evidence="3" type="ORF">Clacol_003757</name>
</gene>
<feature type="region of interest" description="Disordered" evidence="2">
    <location>
        <begin position="1"/>
        <end position="352"/>
    </location>
</feature>
<dbReference type="AlphaFoldDB" id="A0AAV5A9X4"/>
<evidence type="ECO:0000256" key="1">
    <source>
        <dbReference type="SAM" id="Coils"/>
    </source>
</evidence>
<name>A0AAV5A9X4_9AGAM</name>
<feature type="compositionally biased region" description="Low complexity" evidence="2">
    <location>
        <begin position="70"/>
        <end position="90"/>
    </location>
</feature>
<accession>A0AAV5A9X4</accession>
<proteinExistence type="predicted"/>
<evidence type="ECO:0000313" key="4">
    <source>
        <dbReference type="Proteomes" id="UP001050691"/>
    </source>
</evidence>
<dbReference type="Proteomes" id="UP001050691">
    <property type="component" value="Unassembled WGS sequence"/>
</dbReference>
<feature type="compositionally biased region" description="Low complexity" evidence="2">
    <location>
        <begin position="281"/>
        <end position="292"/>
    </location>
</feature>
<feature type="region of interest" description="Disordered" evidence="2">
    <location>
        <begin position="478"/>
        <end position="501"/>
    </location>
</feature>
<feature type="compositionally biased region" description="Basic and acidic residues" evidence="2">
    <location>
        <begin position="173"/>
        <end position="190"/>
    </location>
</feature>
<organism evidence="3 4">
    <name type="scientific">Clathrus columnatus</name>
    <dbReference type="NCBI Taxonomy" id="1419009"/>
    <lineage>
        <taxon>Eukaryota</taxon>
        <taxon>Fungi</taxon>
        <taxon>Dikarya</taxon>
        <taxon>Basidiomycota</taxon>
        <taxon>Agaricomycotina</taxon>
        <taxon>Agaricomycetes</taxon>
        <taxon>Phallomycetidae</taxon>
        <taxon>Phallales</taxon>
        <taxon>Clathraceae</taxon>
        <taxon>Clathrus</taxon>
    </lineage>
</organism>
<keyword evidence="4" id="KW-1185">Reference proteome</keyword>
<feature type="coiled-coil region" evidence="1">
    <location>
        <begin position="538"/>
        <end position="597"/>
    </location>
</feature>
<protein>
    <submittedName>
        <fullName evidence="3">Uncharacterized protein</fullName>
    </submittedName>
</protein>
<sequence length="696" mass="75744">MAGSPSLARSRPKRSSMTVTSTAGSAAIMNISKQTRTNSAGTDSDSTPVHSPSTTRSSLDLKRPSRASLNNNNSNSKSVVTSTTNNSKSTPKLVKRPPVPSAGNKSSVKKPQDSPGKPTEKVVSKSRTSLTIHGLSSALHTKGPAPSSLPKYKGKASCNEASERLKGSNSRKRSNDLESDKEDENGKSNDGKSCTPESEDDDEDAEFVQVERPISPLPRRPTRKPLLPVPLSLVSPSSSKRSILHKNSKSLDSPRPKAAKTSTSPVSRLNTGSGRALPRPSSASSQLTSQVSNVGKKFFGSRIRSPLSRGNRRGASPLDETKLQSSPSNPFNVLETSGPPSQSPPESPFREDATVDSIDANDVSAFLTTVVSPVNPVNANTRLQGRKPPAQATVENINTFPSSSSAYAIPQTPLSSRSVSTMSTDPRQSILSIQQLLERSGDIEHLLSQPLPSIFTPEVRERLFSFGFSPEGASSPFTFGLQSEPQTPSPAPDGRSTYPSISRVLFPTFDGSSLSTPTASKAPDTLQSTTIQGLEAQLSSAQSVRLEQDARIEELEKRISNLRESREREASDLALQVKDLEERIHKLLADKERESGERQFELEQQLKDKDDYWHNKLLATITQISNTQFSMQEKERSIERRRSCLLQSVSVWIHTGEIARSELALLHANRRSIEVTLSSLDIFMQKLRLNEINPIL</sequence>
<evidence type="ECO:0000256" key="2">
    <source>
        <dbReference type="SAM" id="MobiDB-lite"/>
    </source>
</evidence>
<feature type="compositionally biased region" description="Polar residues" evidence="2">
    <location>
        <begin position="15"/>
        <end position="24"/>
    </location>
</feature>
<keyword evidence="1" id="KW-0175">Coiled coil</keyword>
<feature type="compositionally biased region" description="Polar residues" evidence="2">
    <location>
        <begin position="260"/>
        <end position="273"/>
    </location>
</feature>